<protein>
    <submittedName>
        <fullName evidence="2">Putative transposase</fullName>
    </submittedName>
</protein>
<dbReference type="InterPro" id="IPR036515">
    <property type="entry name" value="Transposase_17_sf"/>
</dbReference>
<dbReference type="PANTHER" id="PTHR33360">
    <property type="entry name" value="TRANSPOSASE FOR INSERTION SEQUENCE ELEMENT IS200"/>
    <property type="match status" value="1"/>
</dbReference>
<accession>A0A840WZP4</accession>
<dbReference type="Pfam" id="PF01797">
    <property type="entry name" value="Y1_Tnp"/>
    <property type="match status" value="1"/>
</dbReference>
<dbReference type="InterPro" id="IPR002686">
    <property type="entry name" value="Transposase_17"/>
</dbReference>
<keyword evidence="3" id="KW-1185">Reference proteome</keyword>
<evidence type="ECO:0000313" key="2">
    <source>
        <dbReference type="EMBL" id="MBB5515126.1"/>
    </source>
</evidence>
<evidence type="ECO:0000313" key="3">
    <source>
        <dbReference type="Proteomes" id="UP000553766"/>
    </source>
</evidence>
<dbReference type="SMART" id="SM01321">
    <property type="entry name" value="Y1_Tnp"/>
    <property type="match status" value="1"/>
</dbReference>
<gene>
    <name evidence="2" type="ORF">FHS89_001136</name>
</gene>
<feature type="domain" description="Transposase IS200-like" evidence="1">
    <location>
        <begin position="11"/>
        <end position="93"/>
    </location>
</feature>
<dbReference type="GO" id="GO:0004803">
    <property type="term" value="F:transposase activity"/>
    <property type="evidence" value="ECO:0007669"/>
    <property type="project" value="InterPro"/>
</dbReference>
<sequence>MTAYDFEAHGVYHHRYHVVWSTKYRYKVLEGAIRVRARDVMRRIKRRSSRRLQQEFPALKKRYRGKHFWARGYFGTTSGNVTNDLVLQYLAAYSPDATDVSFVCIAPTRAVDRTARTRRRPVGAQRRCAIASTGFAPVRL</sequence>
<name>A0A840WZP4_9RHOB</name>
<dbReference type="AlphaFoldDB" id="A0A840WZP4"/>
<dbReference type="Proteomes" id="UP000553766">
    <property type="component" value="Unassembled WGS sequence"/>
</dbReference>
<dbReference type="PANTHER" id="PTHR33360:SF2">
    <property type="entry name" value="TRANSPOSASE FOR INSERTION SEQUENCE ELEMENT IS200"/>
    <property type="match status" value="1"/>
</dbReference>
<evidence type="ECO:0000259" key="1">
    <source>
        <dbReference type="SMART" id="SM01321"/>
    </source>
</evidence>
<dbReference type="EMBL" id="JACIJS010000003">
    <property type="protein sequence ID" value="MBB5515126.1"/>
    <property type="molecule type" value="Genomic_DNA"/>
</dbReference>
<dbReference type="SUPFAM" id="SSF143422">
    <property type="entry name" value="Transposase IS200-like"/>
    <property type="match status" value="1"/>
</dbReference>
<organism evidence="2 3">
    <name type="scientific">Rubricella aquisinus</name>
    <dbReference type="NCBI Taxonomy" id="2028108"/>
    <lineage>
        <taxon>Bacteria</taxon>
        <taxon>Pseudomonadati</taxon>
        <taxon>Pseudomonadota</taxon>
        <taxon>Alphaproteobacteria</taxon>
        <taxon>Rhodobacterales</taxon>
        <taxon>Paracoccaceae</taxon>
        <taxon>Rubricella</taxon>
    </lineage>
</organism>
<proteinExistence type="predicted"/>
<dbReference type="GO" id="GO:0006313">
    <property type="term" value="P:DNA transposition"/>
    <property type="evidence" value="ECO:0007669"/>
    <property type="project" value="InterPro"/>
</dbReference>
<reference evidence="2 3" key="1">
    <citation type="submission" date="2020-08" db="EMBL/GenBank/DDBJ databases">
        <title>Genomic Encyclopedia of Type Strains, Phase IV (KMG-IV): sequencing the most valuable type-strain genomes for metagenomic binning, comparative biology and taxonomic classification.</title>
        <authorList>
            <person name="Goeker M."/>
        </authorList>
    </citation>
    <scope>NUCLEOTIDE SEQUENCE [LARGE SCALE GENOMIC DNA]</scope>
    <source>
        <strain evidence="2 3">DSM 103377</strain>
    </source>
</reference>
<comment type="caution">
    <text evidence="2">The sequence shown here is derived from an EMBL/GenBank/DDBJ whole genome shotgun (WGS) entry which is preliminary data.</text>
</comment>
<dbReference type="Gene3D" id="3.30.70.1290">
    <property type="entry name" value="Transposase IS200-like"/>
    <property type="match status" value="2"/>
</dbReference>
<dbReference type="GO" id="GO:0003677">
    <property type="term" value="F:DNA binding"/>
    <property type="evidence" value="ECO:0007669"/>
    <property type="project" value="InterPro"/>
</dbReference>